<dbReference type="EMBL" id="SMMG02000001">
    <property type="protein sequence ID" value="KAA3488461.1"/>
    <property type="molecule type" value="Genomic_DNA"/>
</dbReference>
<dbReference type="Proteomes" id="UP000325315">
    <property type="component" value="Unassembled WGS sequence"/>
</dbReference>
<keyword evidence="2" id="KW-1185">Reference proteome</keyword>
<name>A0A5B6X2L7_9ROSI</name>
<gene>
    <name evidence="1" type="ORF">EPI10_032215</name>
</gene>
<dbReference type="OrthoDB" id="1724531at2759"/>
<dbReference type="PANTHER" id="PTHR15503">
    <property type="entry name" value="LDOC1 RELATED"/>
    <property type="match status" value="1"/>
</dbReference>
<dbReference type="InterPro" id="IPR032567">
    <property type="entry name" value="RTL1-rel"/>
</dbReference>
<accession>A0A5B6X2L7</accession>
<dbReference type="SUPFAM" id="SSF56672">
    <property type="entry name" value="DNA/RNA polymerases"/>
    <property type="match status" value="1"/>
</dbReference>
<protein>
    <submittedName>
        <fullName evidence="1">DNA/RNA polymerases superfamily protein</fullName>
    </submittedName>
</protein>
<evidence type="ECO:0000313" key="2">
    <source>
        <dbReference type="Proteomes" id="UP000325315"/>
    </source>
</evidence>
<comment type="caution">
    <text evidence="1">The sequence shown here is derived from an EMBL/GenBank/DDBJ whole genome shotgun (WGS) entry which is preliminary data.</text>
</comment>
<reference evidence="2" key="1">
    <citation type="journal article" date="2019" name="Plant Biotechnol. J.">
        <title>Genome sequencing of the Australian wild diploid species Gossypium australe highlights disease resistance and delayed gland morphogenesis.</title>
        <authorList>
            <person name="Cai Y."/>
            <person name="Cai X."/>
            <person name="Wang Q."/>
            <person name="Wang P."/>
            <person name="Zhang Y."/>
            <person name="Cai C."/>
            <person name="Xu Y."/>
            <person name="Wang K."/>
            <person name="Zhou Z."/>
            <person name="Wang C."/>
            <person name="Geng S."/>
            <person name="Li B."/>
            <person name="Dong Q."/>
            <person name="Hou Y."/>
            <person name="Wang H."/>
            <person name="Ai P."/>
            <person name="Liu Z."/>
            <person name="Yi F."/>
            <person name="Sun M."/>
            <person name="An G."/>
            <person name="Cheng J."/>
            <person name="Zhang Y."/>
            <person name="Shi Q."/>
            <person name="Xie Y."/>
            <person name="Shi X."/>
            <person name="Chang Y."/>
            <person name="Huang F."/>
            <person name="Chen Y."/>
            <person name="Hong S."/>
            <person name="Mi L."/>
            <person name="Sun Q."/>
            <person name="Zhang L."/>
            <person name="Zhou B."/>
            <person name="Peng R."/>
            <person name="Zhang X."/>
            <person name="Liu F."/>
        </authorList>
    </citation>
    <scope>NUCLEOTIDE SEQUENCE [LARGE SCALE GENOMIC DNA]</scope>
    <source>
        <strain evidence="2">cv. PA1801</strain>
    </source>
</reference>
<evidence type="ECO:0000313" key="1">
    <source>
        <dbReference type="EMBL" id="KAA3488461.1"/>
    </source>
</evidence>
<sequence length="202" mass="22893">MRDCQPIVSVGSVKRPNKASEIPISEHCGKKHRGKYWKLTKVCFRCGSLEHFAREHPKNENKTPDDAQKATSIVRGRWTSKDPGSSHSYVNTNLLKSGSMKSEMSRVAMSVSSPLSQTMLVDQIGDSKISNIQTVYEFSDVFPEELLRLPPDREVEFTIEVFFGTTLVSTPPYRMARTKLKELKIQLQDLLDRGFIHPSISH</sequence>
<dbReference type="Gene3D" id="3.10.10.10">
    <property type="entry name" value="HIV Type 1 Reverse Transcriptase, subunit A, domain 1"/>
    <property type="match status" value="1"/>
</dbReference>
<dbReference type="InterPro" id="IPR043502">
    <property type="entry name" value="DNA/RNA_pol_sf"/>
</dbReference>
<dbReference type="PANTHER" id="PTHR15503:SF45">
    <property type="entry name" value="RNA-DIRECTED DNA POLYMERASE HOMOLOG"/>
    <property type="match status" value="1"/>
</dbReference>
<proteinExistence type="predicted"/>
<organism evidence="1 2">
    <name type="scientific">Gossypium australe</name>
    <dbReference type="NCBI Taxonomy" id="47621"/>
    <lineage>
        <taxon>Eukaryota</taxon>
        <taxon>Viridiplantae</taxon>
        <taxon>Streptophyta</taxon>
        <taxon>Embryophyta</taxon>
        <taxon>Tracheophyta</taxon>
        <taxon>Spermatophyta</taxon>
        <taxon>Magnoliopsida</taxon>
        <taxon>eudicotyledons</taxon>
        <taxon>Gunneridae</taxon>
        <taxon>Pentapetalae</taxon>
        <taxon>rosids</taxon>
        <taxon>malvids</taxon>
        <taxon>Malvales</taxon>
        <taxon>Malvaceae</taxon>
        <taxon>Malvoideae</taxon>
        <taxon>Gossypium</taxon>
    </lineage>
</organism>
<dbReference type="AlphaFoldDB" id="A0A5B6X2L7"/>